<dbReference type="Gene3D" id="3.90.550.10">
    <property type="entry name" value="Spore Coat Polysaccharide Biosynthesis Protein SpsA, Chain A"/>
    <property type="match status" value="1"/>
</dbReference>
<organism evidence="6 7">
    <name type="scientific">Blastochloris viridis</name>
    <name type="common">Rhodopseudomonas viridis</name>
    <dbReference type="NCBI Taxonomy" id="1079"/>
    <lineage>
        <taxon>Bacteria</taxon>
        <taxon>Pseudomonadati</taxon>
        <taxon>Pseudomonadota</taxon>
        <taxon>Alphaproteobacteria</taxon>
        <taxon>Hyphomicrobiales</taxon>
        <taxon>Blastochloridaceae</taxon>
        <taxon>Blastochloris</taxon>
    </lineage>
</organism>
<dbReference type="SUPFAM" id="SSF53448">
    <property type="entry name" value="Nucleotide-diphospho-sugar transferases"/>
    <property type="match status" value="1"/>
</dbReference>
<accession>A0A0H5BFD3</accession>
<evidence type="ECO:0000256" key="3">
    <source>
        <dbReference type="ARBA" id="ARBA00022842"/>
    </source>
</evidence>
<evidence type="ECO:0000313" key="6">
    <source>
        <dbReference type="EMBL" id="CUU43612.1"/>
    </source>
</evidence>
<dbReference type="EMBL" id="LN907867">
    <property type="protein sequence ID" value="CUU43612.1"/>
    <property type="molecule type" value="Genomic_DNA"/>
</dbReference>
<dbReference type="RefSeq" id="WP_055038450.1">
    <property type="nucleotide sequence ID" value="NZ_AP014854.2"/>
</dbReference>
<sequence>MATLLPTTAMVLAAGLGLRMRPLTLSMPKPLIEVAGRALIDRVLDTLAEAGIERAVVNVHHLADQLIAHLERRSRPTVIVSDERDGLLDSGGGVVKALPQLGDTFLVLNADSFWLDRPGLNLKALAANFDPEAMDARLLLADRAAAIGFDGAGDFFLEPDGRLKRRGAAPTAPLVYAGGAVMTATLFEGAPAGPFKLTRMFDRAQAAGRLHGQRLDGLWLHVGTPPAIALAEAAIAAQPHAAS</sequence>
<evidence type="ECO:0000256" key="1">
    <source>
        <dbReference type="ARBA" id="ARBA00022679"/>
    </source>
</evidence>
<dbReference type="Proteomes" id="UP000065734">
    <property type="component" value="Chromosome I"/>
</dbReference>
<dbReference type="OrthoDB" id="9788272at2"/>
<dbReference type="InterPro" id="IPR029044">
    <property type="entry name" value="Nucleotide-diphossugar_trans"/>
</dbReference>
<dbReference type="CDD" id="cd06422">
    <property type="entry name" value="NTP_transferase_like_1"/>
    <property type="match status" value="1"/>
</dbReference>
<protein>
    <submittedName>
        <fullName evidence="6">Bifunctional N-acetylglucosamine-1-phosphate uridyltransferase/glucosamine-1-phosphate acetyltransferase</fullName>
    </submittedName>
    <submittedName>
        <fullName evidence="5">Nucleotidyltransferase</fullName>
    </submittedName>
</protein>
<feature type="domain" description="MobA-like NTP transferase" evidence="4">
    <location>
        <begin position="9"/>
        <end position="119"/>
    </location>
</feature>
<dbReference type="PATRIC" id="fig|1079.6.peg.3357"/>
<reference evidence="6" key="2">
    <citation type="submission" date="2015-11" db="EMBL/GenBank/DDBJ databases">
        <authorList>
            <person name="Zhang Y."/>
            <person name="Guo Z."/>
        </authorList>
    </citation>
    <scope>NUCLEOTIDE SEQUENCE</scope>
    <source>
        <strain evidence="6">1</strain>
    </source>
</reference>
<dbReference type="STRING" id="1079.BVIR_3193"/>
<evidence type="ECO:0000313" key="7">
    <source>
        <dbReference type="Proteomes" id="UP000065734"/>
    </source>
</evidence>
<keyword evidence="1 6" id="KW-0808">Transferase</keyword>
<dbReference type="EMBL" id="AP014854">
    <property type="protein sequence ID" value="BAR99066.1"/>
    <property type="molecule type" value="Genomic_DNA"/>
</dbReference>
<dbReference type="InterPro" id="IPR025877">
    <property type="entry name" value="MobA-like_NTP_Trfase"/>
</dbReference>
<reference evidence="7" key="3">
    <citation type="journal article" date="2016" name="Genome Announc.">
        <title>Revised genome sequence of the purple photosynthetic bacterium Blastochloris viridis.</title>
        <authorList>
            <person name="Liu L.N."/>
            <person name="Faulkner M."/>
            <person name="Liu X."/>
            <person name="Huang F."/>
            <person name="Darby A.C."/>
            <person name="Hall N."/>
        </authorList>
    </citation>
    <scope>NUCLEOTIDE SEQUENCE [LARGE SCALE GENOMIC DNA]</scope>
    <source>
        <strain evidence="7">ATCC 19567 / DSM 133 / F</strain>
    </source>
</reference>
<dbReference type="KEGG" id="bvr:BVIR_3193"/>
<dbReference type="AlphaFoldDB" id="A0A0H5BFD3"/>
<evidence type="ECO:0000256" key="2">
    <source>
        <dbReference type="ARBA" id="ARBA00022695"/>
    </source>
</evidence>
<name>A0A0H5BFD3_BLAVI</name>
<dbReference type="InterPro" id="IPR050065">
    <property type="entry name" value="GlmU-like"/>
</dbReference>
<dbReference type="GO" id="GO:0016779">
    <property type="term" value="F:nucleotidyltransferase activity"/>
    <property type="evidence" value="ECO:0007669"/>
    <property type="project" value="UniProtKB-KW"/>
</dbReference>
<reference evidence="5" key="1">
    <citation type="journal article" date="2015" name="Genome Announc.">
        <title>Complete Genome Sequence of the Bacteriochlorophyll b-Producing Photosynthetic Bacterium Blastochloris viridis.</title>
        <authorList>
            <person name="Tsukatani Y."/>
            <person name="Hirose Y."/>
            <person name="Harada J."/>
            <person name="Misawa N."/>
            <person name="Mori K."/>
            <person name="Inoue K."/>
            <person name="Tamiaki H."/>
        </authorList>
    </citation>
    <scope>NUCLEOTIDE SEQUENCE [LARGE SCALE GENOMIC DNA]</scope>
    <source>
        <strain evidence="5">DSM 133</strain>
    </source>
</reference>
<keyword evidence="3" id="KW-0460">Magnesium</keyword>
<dbReference type="PANTHER" id="PTHR43584">
    <property type="entry name" value="NUCLEOTIDYL TRANSFERASE"/>
    <property type="match status" value="1"/>
</dbReference>
<keyword evidence="2" id="KW-0548">Nucleotidyltransferase</keyword>
<dbReference type="Pfam" id="PF12804">
    <property type="entry name" value="NTP_transf_3"/>
    <property type="match status" value="1"/>
</dbReference>
<keyword evidence="7" id="KW-1185">Reference proteome</keyword>
<proteinExistence type="predicted"/>
<evidence type="ECO:0000313" key="5">
    <source>
        <dbReference type="EMBL" id="BAR99066.1"/>
    </source>
</evidence>
<gene>
    <name evidence="5" type="ORF">BV133_1473</name>
    <name evidence="6" type="ORF">BVIRIDIS_26370</name>
</gene>
<evidence type="ECO:0000259" key="4">
    <source>
        <dbReference type="Pfam" id="PF12804"/>
    </source>
</evidence>
<dbReference type="PANTHER" id="PTHR43584:SF8">
    <property type="entry name" value="N-ACETYLMURAMATE ALPHA-1-PHOSPHATE URIDYLYLTRANSFERASE"/>
    <property type="match status" value="1"/>
</dbReference>